<gene>
    <name evidence="5" type="ORF">BPP43_07195</name>
</gene>
<dbReference type="PANTHER" id="PTHR35092:SF1">
    <property type="entry name" value="CHLORINASE MJ1651"/>
    <property type="match status" value="1"/>
</dbReference>
<dbReference type="InterPro" id="IPR023228">
    <property type="entry name" value="SAM_OH_AdoTrfase_N_sf"/>
</dbReference>
<dbReference type="EMBL" id="CP002873">
    <property type="protein sequence ID" value="AGA66667.1"/>
    <property type="molecule type" value="Genomic_DNA"/>
</dbReference>
<evidence type="ECO:0000313" key="6">
    <source>
        <dbReference type="Proteomes" id="UP000010793"/>
    </source>
</evidence>
<organism evidence="5 6">
    <name type="scientific">Brachyspira pilosicoli P43/6/78</name>
    <dbReference type="NCBI Taxonomy" id="1042417"/>
    <lineage>
        <taxon>Bacteria</taxon>
        <taxon>Pseudomonadati</taxon>
        <taxon>Spirochaetota</taxon>
        <taxon>Spirochaetia</taxon>
        <taxon>Brachyspirales</taxon>
        <taxon>Brachyspiraceae</taxon>
        <taxon>Brachyspira</taxon>
    </lineage>
</organism>
<accession>A0A3B6W0X1</accession>
<protein>
    <recommendedName>
        <fullName evidence="7">DNA-directed RNA polymerase subunit delta</fullName>
    </recommendedName>
</protein>
<dbReference type="SUPFAM" id="SSF102522">
    <property type="entry name" value="Bacterial fluorinating enzyme, N-terminal domain"/>
    <property type="match status" value="1"/>
</dbReference>
<dbReference type="PIRSF" id="PIRSF006779">
    <property type="entry name" value="UCP006779"/>
    <property type="match status" value="1"/>
</dbReference>
<dbReference type="KEGG" id="bpip:BPP43_07195"/>
<dbReference type="PROSITE" id="PS51257">
    <property type="entry name" value="PROKAR_LIPOPROTEIN"/>
    <property type="match status" value="1"/>
</dbReference>
<reference evidence="5 6" key="1">
    <citation type="journal article" date="2013" name="Genome Announc.">
        <title>Complete Genome Sequence of the Porcine Strain Brachyspira pilosicoli P43/6/78(T.).</title>
        <authorList>
            <person name="Lin C."/>
            <person name="den Bakker H.C."/>
            <person name="Suzuki H."/>
            <person name="Lefebure T."/>
            <person name="Ponnala L."/>
            <person name="Sun Q."/>
            <person name="Stanhope M.J."/>
            <person name="Wiedmann M."/>
            <person name="Duhamel G.E."/>
        </authorList>
    </citation>
    <scope>NUCLEOTIDE SEQUENCE [LARGE SCALE GENOMIC DNA]</scope>
    <source>
        <strain evidence="5 6">P43/6/78</strain>
    </source>
</reference>
<name>A0A3B6W0X1_BRAPL</name>
<comment type="similarity">
    <text evidence="2">Belongs to the SAM hydrolase / SAM-dependent halogenase family.</text>
</comment>
<keyword evidence="1" id="KW-0949">S-adenosyl-L-methionine</keyword>
<dbReference type="PANTHER" id="PTHR35092">
    <property type="entry name" value="CHLORINASE MJ1651"/>
    <property type="match status" value="1"/>
</dbReference>
<evidence type="ECO:0000259" key="4">
    <source>
        <dbReference type="Pfam" id="PF20257"/>
    </source>
</evidence>
<proteinExistence type="inferred from homology"/>
<dbReference type="InterPro" id="IPR046470">
    <property type="entry name" value="SAM_HAT_C"/>
</dbReference>
<dbReference type="InterPro" id="IPR002747">
    <property type="entry name" value="SAM_OH_AdoTrfase"/>
</dbReference>
<evidence type="ECO:0000256" key="2">
    <source>
        <dbReference type="ARBA" id="ARBA00024035"/>
    </source>
</evidence>
<dbReference type="InterPro" id="IPR023227">
    <property type="entry name" value="SAM_OH_AdoTrfase_C_sf"/>
</dbReference>
<dbReference type="AlphaFoldDB" id="A0A3B6W0X1"/>
<dbReference type="Gene3D" id="3.40.50.10790">
    <property type="entry name" value="S-adenosyl-l-methionine hydroxide adenosyltransferase, N-terminal"/>
    <property type="match status" value="1"/>
</dbReference>
<feature type="domain" description="S-adenosyl-l-methionine hydroxide adenosyltransferase N-terminal" evidence="3">
    <location>
        <begin position="30"/>
        <end position="178"/>
    </location>
</feature>
<keyword evidence="6" id="KW-1185">Reference proteome</keyword>
<dbReference type="Pfam" id="PF20257">
    <property type="entry name" value="SAM_HAT_C"/>
    <property type="match status" value="1"/>
</dbReference>
<feature type="domain" description="S-adenosyl-l-methionine hydroxide adenosyltransferase C-terminal" evidence="4">
    <location>
        <begin position="203"/>
        <end position="295"/>
    </location>
</feature>
<dbReference type="Gene3D" id="2.40.30.90">
    <property type="entry name" value="Bacterial fluorinating enzyme like"/>
    <property type="match status" value="1"/>
</dbReference>
<dbReference type="SUPFAM" id="SSF101852">
    <property type="entry name" value="Bacterial fluorinating enzyme, C-terminal domain"/>
    <property type="match status" value="1"/>
</dbReference>
<evidence type="ECO:0000313" key="5">
    <source>
        <dbReference type="EMBL" id="AGA66667.1"/>
    </source>
</evidence>
<dbReference type="RefSeq" id="WP_014932388.1">
    <property type="nucleotide sequence ID" value="NC_019908.1"/>
</dbReference>
<dbReference type="Proteomes" id="UP000010793">
    <property type="component" value="Chromosome"/>
</dbReference>
<evidence type="ECO:0008006" key="7">
    <source>
        <dbReference type="Google" id="ProtNLM"/>
    </source>
</evidence>
<sequence length="302" mass="34223">MKKIIISILVIFFVISCTNQNNVNNKSPLAIQTDFGRKDNAVASMYGVALSVDKDLKVYDLTHEIPAYNIWEAALRLDQTARYWPEGTVFVSVVDPGVGTDRKSVVMKTKNNYYFVTPDNGTLTFVAESLGVEEVREIDEVKNRLTNSQESYTFHGRDVYVYTGAKLASKQITFEEVGQSLGTNITKIEYQKAKYENGVFYANIPVLDIQYGNVWSSLPRKLMIDNGINTGDTLNVKIYNYNELVWTGDVKLVNTFGDVPENENMAYFNSELNFSLAINMGNFSERYKVYSGPNWSMEITKK</sequence>
<dbReference type="InterPro" id="IPR046469">
    <property type="entry name" value="SAM_HAT_N"/>
</dbReference>
<evidence type="ECO:0000256" key="1">
    <source>
        <dbReference type="ARBA" id="ARBA00022691"/>
    </source>
</evidence>
<evidence type="ECO:0000259" key="3">
    <source>
        <dbReference type="Pfam" id="PF01887"/>
    </source>
</evidence>
<dbReference type="Pfam" id="PF01887">
    <property type="entry name" value="SAM_HAT_N"/>
    <property type="match status" value="1"/>
</dbReference>